<dbReference type="GO" id="GO:0004396">
    <property type="term" value="F:hexokinase activity"/>
    <property type="evidence" value="ECO:0007669"/>
    <property type="project" value="TreeGrafter"/>
</dbReference>
<sequence>MELKPGCRVGIDMGGTKIAGVMLGADDEILSEFRAPTPRDHYEQTVETIAIVIAEVERMAGASGTVGIGMPGSLSPVSGLVQNSNSVWLNQKPLAQDAERVIGRPLRFSNDANCFALSEAVDGAAAGARGVFGVILGTGCGGGLVFNGQIVEGPNRCGGEWGHTPLPWPSEDEFPGPTCWCGRPGCMELWLSGTGLALDHLNRTGENLPAIEVARKAPTDAAARATLDRHVSRLARGLSMMTNIFDPDMIVLGGGLSQMPHLYEEVPPLMEKWVFADEPKVRIVPPRYGDASGVRGAARLWEKT</sequence>
<dbReference type="PATRIC" id="fig|631454.5.peg.3618"/>
<keyword evidence="1" id="KW-0418">Kinase</keyword>
<keyword evidence="1" id="KW-0808">Transferase</keyword>
<evidence type="ECO:0000313" key="1">
    <source>
        <dbReference type="EMBL" id="ESR23589.1"/>
    </source>
</evidence>
<dbReference type="InterPro" id="IPR000600">
    <property type="entry name" value="ROK"/>
</dbReference>
<dbReference type="CDD" id="cd24066">
    <property type="entry name" value="ASKHA_NBD_ROK_EcFRK-like"/>
    <property type="match status" value="1"/>
</dbReference>
<reference evidence="1 2" key="1">
    <citation type="journal article" date="2014" name="Genome Announc.">
        <title>Draft Genome Sequence of Lutibaculum baratangense Strain AMV1T, Isolated from a Mud Volcano in Andamans, India.</title>
        <authorList>
            <person name="Singh A."/>
            <person name="Sreenivas A."/>
            <person name="Sathyanarayana Reddy G."/>
            <person name="Pinnaka A.K."/>
            <person name="Shivaji S."/>
        </authorList>
    </citation>
    <scope>NUCLEOTIDE SEQUENCE [LARGE SCALE GENOMIC DNA]</scope>
    <source>
        <strain evidence="1 2">AMV1</strain>
    </source>
</reference>
<dbReference type="Pfam" id="PF00480">
    <property type="entry name" value="ROK"/>
    <property type="match status" value="1"/>
</dbReference>
<gene>
    <name evidence="1" type="ORF">N177_3657</name>
</gene>
<dbReference type="InterPro" id="IPR043129">
    <property type="entry name" value="ATPase_NBD"/>
</dbReference>
<dbReference type="PANTHER" id="PTHR18964">
    <property type="entry name" value="ROK (REPRESSOR, ORF, KINASE) FAMILY"/>
    <property type="match status" value="1"/>
</dbReference>
<dbReference type="PROSITE" id="PS01125">
    <property type="entry name" value="ROK"/>
    <property type="match status" value="1"/>
</dbReference>
<dbReference type="PANTHER" id="PTHR18964:SF174">
    <property type="entry name" value="D-ALLOSE KINASE-RELATED"/>
    <property type="match status" value="1"/>
</dbReference>
<keyword evidence="2" id="KW-1185">Reference proteome</keyword>
<comment type="caution">
    <text evidence="1">The sequence shown here is derived from an EMBL/GenBank/DDBJ whole genome shotgun (WGS) entry which is preliminary data.</text>
</comment>
<dbReference type="Proteomes" id="UP000017819">
    <property type="component" value="Unassembled WGS sequence"/>
</dbReference>
<dbReference type="eggNOG" id="COG1940">
    <property type="taxonomic scope" value="Bacteria"/>
</dbReference>
<protein>
    <submittedName>
        <fullName evidence="1">ROK family Glucokinase with ambiguous substrate specificity</fullName>
    </submittedName>
</protein>
<dbReference type="SUPFAM" id="SSF53067">
    <property type="entry name" value="Actin-like ATPase domain"/>
    <property type="match status" value="1"/>
</dbReference>
<dbReference type="RefSeq" id="WP_023433775.1">
    <property type="nucleotide sequence ID" value="NZ_AWXZ01000039.1"/>
</dbReference>
<evidence type="ECO:0000313" key="2">
    <source>
        <dbReference type="Proteomes" id="UP000017819"/>
    </source>
</evidence>
<name>V4RDX8_9HYPH</name>
<accession>V4RDX8</accession>
<dbReference type="STRING" id="631454.N177_3657"/>
<dbReference type="EMBL" id="AWXZ01000039">
    <property type="protein sequence ID" value="ESR23589.1"/>
    <property type="molecule type" value="Genomic_DNA"/>
</dbReference>
<dbReference type="AlphaFoldDB" id="V4RDX8"/>
<proteinExistence type="predicted"/>
<dbReference type="Gene3D" id="3.30.420.40">
    <property type="match status" value="2"/>
</dbReference>
<dbReference type="OrthoDB" id="9810372at2"/>
<dbReference type="InterPro" id="IPR049874">
    <property type="entry name" value="ROK_cs"/>
</dbReference>
<organism evidence="1 2">
    <name type="scientific">Lutibaculum baratangense AMV1</name>
    <dbReference type="NCBI Taxonomy" id="631454"/>
    <lineage>
        <taxon>Bacteria</taxon>
        <taxon>Pseudomonadati</taxon>
        <taxon>Pseudomonadota</taxon>
        <taxon>Alphaproteobacteria</taxon>
        <taxon>Hyphomicrobiales</taxon>
        <taxon>Tepidamorphaceae</taxon>
        <taxon>Lutibaculum</taxon>
    </lineage>
</organism>